<evidence type="ECO:0000256" key="1">
    <source>
        <dbReference type="SAM" id="MobiDB-lite"/>
    </source>
</evidence>
<comment type="caution">
    <text evidence="2">The sequence shown here is derived from an EMBL/GenBank/DDBJ whole genome shotgun (WGS) entry which is preliminary data.</text>
</comment>
<evidence type="ECO:0000313" key="2">
    <source>
        <dbReference type="EMBL" id="KAJ1139798.1"/>
    </source>
</evidence>
<gene>
    <name evidence="2" type="ORF">NDU88_006162</name>
</gene>
<feature type="non-terminal residue" evidence="2">
    <location>
        <position position="74"/>
    </location>
</feature>
<evidence type="ECO:0000313" key="3">
    <source>
        <dbReference type="Proteomes" id="UP001066276"/>
    </source>
</evidence>
<organism evidence="2 3">
    <name type="scientific">Pleurodeles waltl</name>
    <name type="common">Iberian ribbed newt</name>
    <dbReference type="NCBI Taxonomy" id="8319"/>
    <lineage>
        <taxon>Eukaryota</taxon>
        <taxon>Metazoa</taxon>
        <taxon>Chordata</taxon>
        <taxon>Craniata</taxon>
        <taxon>Vertebrata</taxon>
        <taxon>Euteleostomi</taxon>
        <taxon>Amphibia</taxon>
        <taxon>Batrachia</taxon>
        <taxon>Caudata</taxon>
        <taxon>Salamandroidea</taxon>
        <taxon>Salamandridae</taxon>
        <taxon>Pleurodelinae</taxon>
        <taxon>Pleurodeles</taxon>
    </lineage>
</organism>
<sequence>PLREAEPTSSGWSRAEADRAVLRAWGAGAAALRPDSSSQTHLQAYMQPSRRGHRLLIQRDPDSSIRTEHKEPPR</sequence>
<keyword evidence="3" id="KW-1185">Reference proteome</keyword>
<feature type="compositionally biased region" description="Basic and acidic residues" evidence="1">
    <location>
        <begin position="57"/>
        <end position="74"/>
    </location>
</feature>
<protein>
    <submittedName>
        <fullName evidence="2">Uncharacterized protein</fullName>
    </submittedName>
</protein>
<dbReference type="EMBL" id="JANPWB010000010">
    <property type="protein sequence ID" value="KAJ1139798.1"/>
    <property type="molecule type" value="Genomic_DNA"/>
</dbReference>
<proteinExistence type="predicted"/>
<accession>A0AAV7QN67</accession>
<dbReference type="Proteomes" id="UP001066276">
    <property type="component" value="Chromosome 6"/>
</dbReference>
<dbReference type="AlphaFoldDB" id="A0AAV7QN67"/>
<feature type="region of interest" description="Disordered" evidence="1">
    <location>
        <begin position="46"/>
        <end position="74"/>
    </location>
</feature>
<reference evidence="2" key="1">
    <citation type="journal article" date="2022" name="bioRxiv">
        <title>Sequencing and chromosome-scale assembly of the giantPleurodeles waltlgenome.</title>
        <authorList>
            <person name="Brown T."/>
            <person name="Elewa A."/>
            <person name="Iarovenko S."/>
            <person name="Subramanian E."/>
            <person name="Araus A.J."/>
            <person name="Petzold A."/>
            <person name="Susuki M."/>
            <person name="Suzuki K.-i.T."/>
            <person name="Hayashi T."/>
            <person name="Toyoda A."/>
            <person name="Oliveira C."/>
            <person name="Osipova E."/>
            <person name="Leigh N.D."/>
            <person name="Simon A."/>
            <person name="Yun M.H."/>
        </authorList>
    </citation>
    <scope>NUCLEOTIDE SEQUENCE</scope>
    <source>
        <strain evidence="2">20211129_DDA</strain>
        <tissue evidence="2">Liver</tissue>
    </source>
</reference>
<name>A0AAV7QN67_PLEWA</name>
<feature type="non-terminal residue" evidence="2">
    <location>
        <position position="1"/>
    </location>
</feature>